<dbReference type="PROSITE" id="PS51278">
    <property type="entry name" value="GATASE_TYPE_2"/>
    <property type="match status" value="1"/>
</dbReference>
<dbReference type="Gene3D" id="3.40.50.620">
    <property type="entry name" value="HUPs"/>
    <property type="match status" value="2"/>
</dbReference>
<gene>
    <name evidence="10" type="ORF">K0T92_18615</name>
</gene>
<evidence type="ECO:0000256" key="5">
    <source>
        <dbReference type="ARBA" id="ARBA00022840"/>
    </source>
</evidence>
<dbReference type="EMBL" id="JAHZIJ010000016">
    <property type="protein sequence ID" value="MBW7476735.1"/>
    <property type="molecule type" value="Genomic_DNA"/>
</dbReference>
<dbReference type="RefSeq" id="WP_219873986.1">
    <property type="nucleotide sequence ID" value="NZ_JAHZIJ010000016.1"/>
</dbReference>
<dbReference type="PANTHER" id="PTHR43284">
    <property type="entry name" value="ASPARAGINE SYNTHETASE (GLUTAMINE-HYDROLYZING)"/>
    <property type="match status" value="1"/>
</dbReference>
<keyword evidence="11" id="KW-1185">Reference proteome</keyword>
<dbReference type="PIRSF" id="PIRSF001589">
    <property type="entry name" value="Asn_synthetase_glu-h"/>
    <property type="match status" value="1"/>
</dbReference>
<evidence type="ECO:0000256" key="1">
    <source>
        <dbReference type="ARBA" id="ARBA00005187"/>
    </source>
</evidence>
<dbReference type="Pfam" id="PF13537">
    <property type="entry name" value="GATase_7"/>
    <property type="match status" value="1"/>
</dbReference>
<dbReference type="PANTHER" id="PTHR43284:SF1">
    <property type="entry name" value="ASPARAGINE SYNTHETASE"/>
    <property type="match status" value="1"/>
</dbReference>
<evidence type="ECO:0000259" key="9">
    <source>
        <dbReference type="PROSITE" id="PS51278"/>
    </source>
</evidence>
<dbReference type="Proteomes" id="UP000812277">
    <property type="component" value="Unassembled WGS sequence"/>
</dbReference>
<evidence type="ECO:0000256" key="4">
    <source>
        <dbReference type="ARBA" id="ARBA00022741"/>
    </source>
</evidence>
<accession>A0ABS7D9X1</accession>
<evidence type="ECO:0000256" key="2">
    <source>
        <dbReference type="ARBA" id="ARBA00005752"/>
    </source>
</evidence>
<dbReference type="SUPFAM" id="SSF56235">
    <property type="entry name" value="N-terminal nucleophile aminohydrolases (Ntn hydrolases)"/>
    <property type="match status" value="1"/>
</dbReference>
<dbReference type="InterPro" id="IPR033738">
    <property type="entry name" value="AsnB_N"/>
</dbReference>
<evidence type="ECO:0000256" key="3">
    <source>
        <dbReference type="ARBA" id="ARBA00012737"/>
    </source>
</evidence>
<dbReference type="InterPro" id="IPR029055">
    <property type="entry name" value="Ntn_hydrolases_N"/>
</dbReference>
<comment type="caution">
    <text evidence="10">The sequence shown here is derived from an EMBL/GenBank/DDBJ whole genome shotgun (WGS) entry which is preliminary data.</text>
</comment>
<keyword evidence="6" id="KW-0061">Asparagine biosynthesis</keyword>
<dbReference type="InterPro" id="IPR001962">
    <property type="entry name" value="Asn_synthase"/>
</dbReference>
<evidence type="ECO:0000256" key="8">
    <source>
        <dbReference type="ARBA" id="ARBA00048741"/>
    </source>
</evidence>
<dbReference type="EC" id="6.3.5.4" evidence="3"/>
<organism evidence="10 11">
    <name type="scientific">Paenibacillus oenotherae</name>
    <dbReference type="NCBI Taxonomy" id="1435645"/>
    <lineage>
        <taxon>Bacteria</taxon>
        <taxon>Bacillati</taxon>
        <taxon>Bacillota</taxon>
        <taxon>Bacilli</taxon>
        <taxon>Bacillales</taxon>
        <taxon>Paenibacillaceae</taxon>
        <taxon>Paenibacillus</taxon>
    </lineage>
</organism>
<comment type="pathway">
    <text evidence="1">Amino-acid biosynthesis; L-asparagine biosynthesis; L-asparagine from L-aspartate (L-Gln route): step 1/1.</text>
</comment>
<dbReference type="InterPro" id="IPR014729">
    <property type="entry name" value="Rossmann-like_a/b/a_fold"/>
</dbReference>
<feature type="domain" description="Glutamine amidotransferase type-2" evidence="9">
    <location>
        <begin position="2"/>
        <end position="218"/>
    </location>
</feature>
<keyword evidence="4" id="KW-0547">Nucleotide-binding</keyword>
<dbReference type="SUPFAM" id="SSF52402">
    <property type="entry name" value="Adenine nucleotide alpha hydrolases-like"/>
    <property type="match status" value="1"/>
</dbReference>
<dbReference type="InterPro" id="IPR051786">
    <property type="entry name" value="ASN_synthetase/amidase"/>
</dbReference>
<evidence type="ECO:0000313" key="10">
    <source>
        <dbReference type="EMBL" id="MBW7476735.1"/>
    </source>
</evidence>
<dbReference type="InterPro" id="IPR006426">
    <property type="entry name" value="Asn_synth_AEB"/>
</dbReference>
<dbReference type="Gene3D" id="3.60.20.10">
    <property type="entry name" value="Glutamine Phosphoribosylpyrophosphate, subunit 1, domain 1"/>
    <property type="match status" value="1"/>
</dbReference>
<keyword evidence="6" id="KW-0028">Amino-acid biosynthesis</keyword>
<dbReference type="Pfam" id="PF00733">
    <property type="entry name" value="Asn_synthase"/>
    <property type="match status" value="1"/>
</dbReference>
<sequence>MSAIAGVLQLNEGYPVREDGEILMHELKQFRADCAHSWHDEQVYLGCHAQWVTAESVNERLPIYDAEGGIVLTADAVIDNRDELFDRLGIHSSIRGEIRDSELILLAYRKWKENAPRYLVGDFAFVIWDRKQEILFGARDLFGNRTLYYHHHQHQRFAFCTTMAPLLALPHTTNTLHQQWLAEFMAIPVMFESSDLTSTVYRNIGQLPPAHTFTLSRGKLSLTPYQLERATETLKLGSNGEYEEAFRDLFERVVRSKMRTYRKVGATLSGGLDSGAVVSFAARNLRENGKPLYTYSYIPEQDFADWTASGRIANETPFIQATINHVGNIADHYLDLPGKSPLSEVDDWLNVLEMPYKYFENSFWIKGIFERAEEQGIGVLLTGARGNHTISWGPAVHYYALLLKQLRWIKLYREIGLYSQHRGIRRKKLISIIGGQLLHFSAKGSLINSDPTMPQLIHPEFARKTKVYERLQGHDSSLGGFMSRDASQARRSHLHNLAIANMGGTKGTKLSLRYGVTERDPTCDPRIVQFCLSVPVEQYVQDGVDRALIRRSTEGYLPDKVRLNQRIRGVQGADWVHRMLPSWPSFVEELQELCRDARVSELLNIREIKAALSQIGKTPRPEQAFQPAVRFLMRSLIIYRFMKKIV</sequence>
<comment type="catalytic activity">
    <reaction evidence="8">
        <text>L-aspartate + L-glutamine + ATP + H2O = L-asparagine + L-glutamate + AMP + diphosphate + H(+)</text>
        <dbReference type="Rhea" id="RHEA:12228"/>
        <dbReference type="ChEBI" id="CHEBI:15377"/>
        <dbReference type="ChEBI" id="CHEBI:15378"/>
        <dbReference type="ChEBI" id="CHEBI:29985"/>
        <dbReference type="ChEBI" id="CHEBI:29991"/>
        <dbReference type="ChEBI" id="CHEBI:30616"/>
        <dbReference type="ChEBI" id="CHEBI:33019"/>
        <dbReference type="ChEBI" id="CHEBI:58048"/>
        <dbReference type="ChEBI" id="CHEBI:58359"/>
        <dbReference type="ChEBI" id="CHEBI:456215"/>
        <dbReference type="EC" id="6.3.5.4"/>
    </reaction>
</comment>
<dbReference type="InterPro" id="IPR017932">
    <property type="entry name" value="GATase_2_dom"/>
</dbReference>
<keyword evidence="5" id="KW-0067">ATP-binding</keyword>
<dbReference type="CDD" id="cd00712">
    <property type="entry name" value="AsnB"/>
    <property type="match status" value="1"/>
</dbReference>
<keyword evidence="7" id="KW-0315">Glutamine amidotransferase</keyword>
<evidence type="ECO:0000256" key="7">
    <source>
        <dbReference type="ARBA" id="ARBA00022962"/>
    </source>
</evidence>
<reference evidence="10 11" key="1">
    <citation type="submission" date="2021-07" db="EMBL/GenBank/DDBJ databases">
        <title>Paenibacillus radiodurans sp. nov., isolated from the southeastern edge of Tengger Desert.</title>
        <authorList>
            <person name="Zhang G."/>
        </authorList>
    </citation>
    <scope>NUCLEOTIDE SEQUENCE [LARGE SCALE GENOMIC DNA]</scope>
    <source>
        <strain evidence="10 11">DT7-4</strain>
    </source>
</reference>
<evidence type="ECO:0000256" key="6">
    <source>
        <dbReference type="ARBA" id="ARBA00022888"/>
    </source>
</evidence>
<evidence type="ECO:0000313" key="11">
    <source>
        <dbReference type="Proteomes" id="UP000812277"/>
    </source>
</evidence>
<protein>
    <recommendedName>
        <fullName evidence="3">asparagine synthase (glutamine-hydrolyzing)</fullName>
        <ecNumber evidence="3">6.3.5.4</ecNumber>
    </recommendedName>
</protein>
<proteinExistence type="inferred from homology"/>
<name>A0ABS7D9X1_9BACL</name>
<comment type="similarity">
    <text evidence="2">Belongs to the asparagine synthetase family.</text>
</comment>